<name>A0A9N9C9Y7_9GLOM</name>
<dbReference type="EMBL" id="CAJVPV010005609">
    <property type="protein sequence ID" value="CAG8593529.1"/>
    <property type="molecule type" value="Genomic_DNA"/>
</dbReference>
<keyword evidence="2" id="KW-1185">Reference proteome</keyword>
<evidence type="ECO:0000313" key="2">
    <source>
        <dbReference type="Proteomes" id="UP000789342"/>
    </source>
</evidence>
<proteinExistence type="predicted"/>
<reference evidence="1" key="1">
    <citation type="submission" date="2021-06" db="EMBL/GenBank/DDBJ databases">
        <authorList>
            <person name="Kallberg Y."/>
            <person name="Tangrot J."/>
            <person name="Rosling A."/>
        </authorList>
    </citation>
    <scope>NUCLEOTIDE SEQUENCE</scope>
    <source>
        <strain evidence="1">CL551</strain>
    </source>
</reference>
<accession>A0A9N9C9Y7</accession>
<sequence length="730" mass="83953">MVNADIFEDKFQNDFSILIERFKISRKNPIKVILPYNKRDDEIKGLTAGVAEITLQDRIWIYFGQTRPVSLRQDDFEGKVRCVDDLKRVVKERLKSSLGDITEELITLRKGEIELEDNILVTELYNTKNEALEVVVKRNDDQSPHGKMVTESKKKIFDKIQSNEYGNLLSASIHVIHQRINTHKWDASKFWDIQIKDKHEQDCLSFWDEIFKLLSQKEHLSNNRNENFIKELFPNREISVICCIDEAHELLEKTLKKQTHSENYFIQWRRQIRQIKWRGFFNILLSTNGKIDNYLPPVIKDTHSARLHQFYLFPAFLDVHNMDILMEFAQPGDDYDPKRNLYLGIPLWGSLAQAGVILSDILHLACQKICNFSKKQDRDRLANLACMACSVAIEISPRIADVDTLIASYMATAIGVSQDRAELLCTYPSDPILSSGALKGIVDVGWEDCLDTLIDLFSRGVVEAGERGELVNRILFLEAYMRVVEKGHEAVTYLEKVAMSSFLNALCREIHQLNEAFEKMGIKNAEIGFNHWISLQATNQDHVKEGGRKFLSEELIIEAYHRHAAFKMPSGFPVIDHIIPFKHSNGYGILSIQYKNSKISSFNQTNALGLINPISAFGSNLFNGEILGIYIDLGVNEAEASLVNIKSITTRQNKSTSNQIIYIKGIESFVCNEKIGKRLSKLLYTRPWPLDDQWSMLDNERTLDRKNAIKSYFPIVFERPLSIVKKWKLK</sequence>
<dbReference type="Proteomes" id="UP000789342">
    <property type="component" value="Unassembled WGS sequence"/>
</dbReference>
<dbReference type="PANTHER" id="PTHR33266">
    <property type="entry name" value="CHROMOSOME 15, WHOLE GENOME SHOTGUN SEQUENCE"/>
    <property type="match status" value="1"/>
</dbReference>
<organism evidence="1 2">
    <name type="scientific">Acaulospora morrowiae</name>
    <dbReference type="NCBI Taxonomy" id="94023"/>
    <lineage>
        <taxon>Eukaryota</taxon>
        <taxon>Fungi</taxon>
        <taxon>Fungi incertae sedis</taxon>
        <taxon>Mucoromycota</taxon>
        <taxon>Glomeromycotina</taxon>
        <taxon>Glomeromycetes</taxon>
        <taxon>Diversisporales</taxon>
        <taxon>Acaulosporaceae</taxon>
        <taxon>Acaulospora</taxon>
    </lineage>
</organism>
<dbReference type="PANTHER" id="PTHR33266:SF1">
    <property type="entry name" value="F-BOX DOMAIN-CONTAINING PROTEIN"/>
    <property type="match status" value="1"/>
</dbReference>
<gene>
    <name evidence="1" type="ORF">AMORRO_LOCUS7454</name>
</gene>
<dbReference type="OrthoDB" id="2341552at2759"/>
<evidence type="ECO:0000313" key="1">
    <source>
        <dbReference type="EMBL" id="CAG8593529.1"/>
    </source>
</evidence>
<comment type="caution">
    <text evidence="1">The sequence shown here is derived from an EMBL/GenBank/DDBJ whole genome shotgun (WGS) entry which is preliminary data.</text>
</comment>
<dbReference type="AlphaFoldDB" id="A0A9N9C9Y7"/>
<protein>
    <submittedName>
        <fullName evidence="1">2987_t:CDS:1</fullName>
    </submittedName>
</protein>